<protein>
    <submittedName>
        <fullName evidence="3">Response regulator</fullName>
    </submittedName>
</protein>
<dbReference type="InterPro" id="IPR001789">
    <property type="entry name" value="Sig_transdc_resp-reg_receiver"/>
</dbReference>
<dbReference type="PANTHER" id="PTHR44591">
    <property type="entry name" value="STRESS RESPONSE REGULATOR PROTEIN 1"/>
    <property type="match status" value="1"/>
</dbReference>
<evidence type="ECO:0000256" key="2">
    <source>
        <dbReference type="ARBA" id="ARBA00023012"/>
    </source>
</evidence>
<dbReference type="GO" id="GO:0000160">
    <property type="term" value="P:phosphorelay signal transduction system"/>
    <property type="evidence" value="ECO:0007669"/>
    <property type="project" value="UniProtKB-KW"/>
</dbReference>
<name>A0A2S6N1Z2_9HYPH</name>
<dbReference type="RefSeq" id="WP_104509107.1">
    <property type="nucleotide sequence ID" value="NZ_JACIGC010000006.1"/>
</dbReference>
<dbReference type="Proteomes" id="UP000239089">
    <property type="component" value="Unassembled WGS sequence"/>
</dbReference>
<evidence type="ECO:0000313" key="3">
    <source>
        <dbReference type="EMBL" id="PPQ28608.1"/>
    </source>
</evidence>
<organism evidence="3 4">
    <name type="scientific">Rhodoblastus sphagnicola</name>
    <dbReference type="NCBI Taxonomy" id="333368"/>
    <lineage>
        <taxon>Bacteria</taxon>
        <taxon>Pseudomonadati</taxon>
        <taxon>Pseudomonadota</taxon>
        <taxon>Alphaproteobacteria</taxon>
        <taxon>Hyphomicrobiales</taxon>
        <taxon>Rhodoblastaceae</taxon>
        <taxon>Rhodoblastus</taxon>
    </lineage>
</organism>
<evidence type="ECO:0000313" key="4">
    <source>
        <dbReference type="Proteomes" id="UP000239089"/>
    </source>
</evidence>
<evidence type="ECO:0000256" key="1">
    <source>
        <dbReference type="ARBA" id="ARBA00022553"/>
    </source>
</evidence>
<dbReference type="EMBL" id="NHSJ01000106">
    <property type="protein sequence ID" value="PPQ28608.1"/>
    <property type="molecule type" value="Genomic_DNA"/>
</dbReference>
<dbReference type="OrthoDB" id="582170at2"/>
<reference evidence="3 4" key="1">
    <citation type="journal article" date="2018" name="Arch. Microbiol.">
        <title>New insights into the metabolic potential of the phototrophic purple bacterium Rhodopila globiformis DSM 161(T) from its draft genome sequence and evidence for a vanadium-dependent nitrogenase.</title>
        <authorList>
            <person name="Imhoff J.F."/>
            <person name="Rahn T."/>
            <person name="Kunzel S."/>
            <person name="Neulinger S.C."/>
        </authorList>
    </citation>
    <scope>NUCLEOTIDE SEQUENCE [LARGE SCALE GENOMIC DNA]</scope>
    <source>
        <strain evidence="3 4">DSM 16996</strain>
    </source>
</reference>
<dbReference type="InterPro" id="IPR011006">
    <property type="entry name" value="CheY-like_superfamily"/>
</dbReference>
<dbReference type="SMART" id="SM00448">
    <property type="entry name" value="REC"/>
    <property type="match status" value="1"/>
</dbReference>
<gene>
    <name evidence="3" type="ORF">CCR94_17350</name>
</gene>
<keyword evidence="1" id="KW-0597">Phosphoprotein</keyword>
<dbReference type="AlphaFoldDB" id="A0A2S6N1Z2"/>
<keyword evidence="4" id="KW-1185">Reference proteome</keyword>
<dbReference type="Pfam" id="PF00072">
    <property type="entry name" value="Response_reg"/>
    <property type="match status" value="1"/>
</dbReference>
<sequence length="122" mass="13027">MKPLRILVVEDDGMVALTLAEMLETQGHNVLGIATTESEAVAAARDLKPEMMIVDAQLRQGGGLGAVDRIQQGARIPHVFISGDILPIRALRPWATAIQKPFFEADLTCAIQRALDAAAAIA</sequence>
<proteinExistence type="predicted"/>
<dbReference type="PANTHER" id="PTHR44591:SF14">
    <property type="entry name" value="PROTEIN PILG"/>
    <property type="match status" value="1"/>
</dbReference>
<dbReference type="Gene3D" id="3.40.50.2300">
    <property type="match status" value="1"/>
</dbReference>
<accession>A0A2S6N1Z2</accession>
<keyword evidence="2" id="KW-0902">Two-component regulatory system</keyword>
<dbReference type="PROSITE" id="PS50110">
    <property type="entry name" value="RESPONSE_REGULATORY"/>
    <property type="match status" value="1"/>
</dbReference>
<comment type="caution">
    <text evidence="3">The sequence shown here is derived from an EMBL/GenBank/DDBJ whole genome shotgun (WGS) entry which is preliminary data.</text>
</comment>
<dbReference type="InterPro" id="IPR050595">
    <property type="entry name" value="Bact_response_regulator"/>
</dbReference>
<dbReference type="SUPFAM" id="SSF52172">
    <property type="entry name" value="CheY-like"/>
    <property type="match status" value="1"/>
</dbReference>